<evidence type="ECO:0000259" key="4">
    <source>
        <dbReference type="Pfam" id="PF00334"/>
    </source>
</evidence>
<feature type="compositionally biased region" description="Polar residues" evidence="3">
    <location>
        <begin position="861"/>
        <end position="885"/>
    </location>
</feature>
<feature type="region of interest" description="Disordered" evidence="3">
    <location>
        <begin position="845"/>
        <end position="920"/>
    </location>
</feature>
<feature type="compositionally biased region" description="Polar residues" evidence="3">
    <location>
        <begin position="747"/>
        <end position="759"/>
    </location>
</feature>
<evidence type="ECO:0000256" key="3">
    <source>
        <dbReference type="SAM" id="MobiDB-lite"/>
    </source>
</evidence>
<dbReference type="Pfam" id="PF00334">
    <property type="entry name" value="NDK"/>
    <property type="match status" value="1"/>
</dbReference>
<evidence type="ECO:0000256" key="2">
    <source>
        <dbReference type="PROSITE-ProRule" id="PRU00706"/>
    </source>
</evidence>
<dbReference type="PROSITE" id="PS51374">
    <property type="entry name" value="NDPK_LIKE"/>
    <property type="match status" value="1"/>
</dbReference>
<gene>
    <name evidence="5" type="ORF">BB561_000768</name>
</gene>
<feature type="compositionally biased region" description="Polar residues" evidence="3">
    <location>
        <begin position="356"/>
        <end position="365"/>
    </location>
</feature>
<comment type="similarity">
    <text evidence="2">Belongs to the NDK family.</text>
</comment>
<dbReference type="Gene3D" id="3.30.70.141">
    <property type="entry name" value="Nucleoside diphosphate kinase-like domain"/>
    <property type="match status" value="1"/>
</dbReference>
<dbReference type="Proteomes" id="UP000245383">
    <property type="component" value="Unassembled WGS sequence"/>
</dbReference>
<comment type="caution">
    <text evidence="2">Lacks conserved residue(s) required for the propagation of feature annotation.</text>
</comment>
<dbReference type="AlphaFoldDB" id="A0A2T9YXM3"/>
<organism evidence="5 6">
    <name type="scientific">Smittium simulii</name>
    <dbReference type="NCBI Taxonomy" id="133385"/>
    <lineage>
        <taxon>Eukaryota</taxon>
        <taxon>Fungi</taxon>
        <taxon>Fungi incertae sedis</taxon>
        <taxon>Zoopagomycota</taxon>
        <taxon>Kickxellomycotina</taxon>
        <taxon>Harpellomycetes</taxon>
        <taxon>Harpellales</taxon>
        <taxon>Legeriomycetaceae</taxon>
        <taxon>Smittium</taxon>
    </lineage>
</organism>
<evidence type="ECO:0000313" key="6">
    <source>
        <dbReference type="Proteomes" id="UP000245383"/>
    </source>
</evidence>
<protein>
    <recommendedName>
        <fullName evidence="1">Nucleoside diphosphate kinase</fullName>
    </recommendedName>
</protein>
<keyword evidence="6" id="KW-1185">Reference proteome</keyword>
<proteinExistence type="inferred from homology"/>
<dbReference type="InterPro" id="IPR034907">
    <property type="entry name" value="NDK-like_dom"/>
</dbReference>
<feature type="region of interest" description="Disordered" evidence="3">
    <location>
        <begin position="356"/>
        <end position="386"/>
    </location>
</feature>
<sequence>MSGIDYDDNSLILIKPIGLNHHIYNTLLNALNTQELSVHNKKFVWLTEQQLSELYPAFKNSKNFNKLSSTYTCAPSLALHINGAGAVLNTQLLLGSSEFMTNFENYKPLTDSGGIDVKSDIFVCSEEAKDSSHELSYIFGDSAQPLHVGDIYGLDLPRPHKIQYVKMIIFYTLLKEGNAFQVILNTINQSGLTVDSKTASLLTKNKLTALFSCIYGEEFEFPYFSNKIKSVVGNDLQILSISGENAAEKLQLITGYTFPSETDIQHLQCIRQLYPTEDPFGGVALSIDSNGNMFDLDSILRAKKKIKKDVSQKNTLEDAKKESSASLESSKADNLIIIDSITEDLAQPEKIDSIDNFTNTKNADVNPNDLVESSSSKDTSEKDLDDIKLDNSVQSSDNIIDNEIKSTVNTFDGKVDTVIKQETTEVNISNVEDKNQGETITDILNNDKDSDELKISTSEIEPKLDQPASLESSENILLHDDSKDTPTKINEDSTINIKESEFSKDRDLIDHNIIIDPISTFASSDYNVSMKDDIGTSTNDKDLTGKTGVSSTLAEISQKIENNSGSNLNTIEKTESKLLNISPLKPSRKSRILDSPFFQLDKMMSSKPSSENLSDIAKFDASKSQKAPLNSRSSDEGVTKKLLRQFSSREGLSNEFKPHKIADIDNINSNLENLTLIKDQPNTQKSDELKTPSNVLQENHLKKTDPVLDKSSNLITKDEAKPEGLPKLTPSKITKIETLSPKKDVSKNSSTPKTTVNQEKTPQYIKNRDLTKTRNTHNTTPISTEKFATSSKSNIPDNTKLTDTITKPTSSNITREISLNSKPTLAYMRPTTSSTVRTALKRTQIDNTSSTAHSNSTTHTLKINNNLHTSSPNKKSTGSISNYNLNKALRDNAGTETRKLQRKPPIPHFSKPVTTNTKQEVDFNTTDKVVKTRKPPLPSQARGAIIHKASGATNSLIK</sequence>
<dbReference type="SUPFAM" id="SSF54919">
    <property type="entry name" value="Nucleoside diphosphate kinase, NDK"/>
    <property type="match status" value="2"/>
</dbReference>
<dbReference type="OrthoDB" id="2162449at2759"/>
<dbReference type="InterPro" id="IPR036850">
    <property type="entry name" value="NDK-like_dom_sf"/>
</dbReference>
<dbReference type="EMBL" id="MBFR01000019">
    <property type="protein sequence ID" value="PVU97079.1"/>
    <property type="molecule type" value="Genomic_DNA"/>
</dbReference>
<name>A0A2T9YXM3_9FUNG</name>
<feature type="compositionally biased region" description="Low complexity" evidence="3">
    <location>
        <begin position="847"/>
        <end position="860"/>
    </location>
</feature>
<feature type="region of interest" description="Disordered" evidence="3">
    <location>
        <begin position="787"/>
        <end position="806"/>
    </location>
</feature>
<evidence type="ECO:0000313" key="5">
    <source>
        <dbReference type="EMBL" id="PVU97079.1"/>
    </source>
</evidence>
<accession>A0A2T9YXM3</accession>
<reference evidence="5 6" key="1">
    <citation type="journal article" date="2018" name="MBio">
        <title>Comparative Genomics Reveals the Core Gene Toolbox for the Fungus-Insect Symbiosis.</title>
        <authorList>
            <person name="Wang Y."/>
            <person name="Stata M."/>
            <person name="Wang W."/>
            <person name="Stajich J.E."/>
            <person name="White M.M."/>
            <person name="Moncalvo J.M."/>
        </authorList>
    </citation>
    <scope>NUCLEOTIDE SEQUENCE [LARGE SCALE GENOMIC DNA]</scope>
    <source>
        <strain evidence="5 6">SWE-8-4</strain>
    </source>
</reference>
<evidence type="ECO:0000256" key="1">
    <source>
        <dbReference type="ARBA" id="ARBA00017632"/>
    </source>
</evidence>
<dbReference type="STRING" id="133385.A0A2T9YXM3"/>
<comment type="caution">
    <text evidence="5">The sequence shown here is derived from an EMBL/GenBank/DDBJ whole genome shotgun (WGS) entry which is preliminary data.</text>
</comment>
<feature type="domain" description="Nucleoside diphosphate kinase-like" evidence="4">
    <location>
        <begin position="9"/>
        <end position="141"/>
    </location>
</feature>
<feature type="region of interest" description="Disordered" evidence="3">
    <location>
        <begin position="737"/>
        <end position="759"/>
    </location>
</feature>
<feature type="region of interest" description="Disordered" evidence="3">
    <location>
        <begin position="678"/>
        <end position="707"/>
    </location>
</feature>